<evidence type="ECO:0000256" key="2">
    <source>
        <dbReference type="ARBA" id="ARBA00009150"/>
    </source>
</evidence>
<dbReference type="EnsemblPlants" id="QL08p057617:mrna">
    <property type="protein sequence ID" value="QL08p057617:mrna"/>
    <property type="gene ID" value="QL08p057617"/>
</dbReference>
<dbReference type="OMA" id="FSFVQSY"/>
<feature type="compositionally biased region" description="Polar residues" evidence="7">
    <location>
        <begin position="1"/>
        <end position="11"/>
    </location>
</feature>
<dbReference type="GO" id="GO:0005829">
    <property type="term" value="C:cytosol"/>
    <property type="evidence" value="ECO:0007669"/>
    <property type="project" value="GOC"/>
</dbReference>
<accession>A0A7N2R9V2</accession>
<keyword evidence="5" id="KW-0333">Golgi apparatus</keyword>
<evidence type="ECO:0000256" key="7">
    <source>
        <dbReference type="SAM" id="MobiDB-lite"/>
    </source>
</evidence>
<dbReference type="EMBL" id="LRBV02000008">
    <property type="status" value="NOT_ANNOTATED_CDS"/>
    <property type="molecule type" value="Genomic_DNA"/>
</dbReference>
<keyword evidence="4" id="KW-0653">Protein transport</keyword>
<dbReference type="InterPro" id="IPR039745">
    <property type="entry name" value="Vps54"/>
</dbReference>
<dbReference type="InParanoid" id="A0A7N2R9V2"/>
<comment type="subcellular location">
    <subcellularLocation>
        <location evidence="1">Golgi apparatus</location>
        <location evidence="1">trans-Golgi network</location>
    </subcellularLocation>
</comment>
<keyword evidence="3" id="KW-0813">Transport</keyword>
<feature type="region of interest" description="Disordered" evidence="7">
    <location>
        <begin position="990"/>
        <end position="1018"/>
    </location>
</feature>
<dbReference type="GO" id="GO:0000938">
    <property type="term" value="C:GARP complex"/>
    <property type="evidence" value="ECO:0007669"/>
    <property type="project" value="InterPro"/>
</dbReference>
<dbReference type="PANTHER" id="PTHR12965">
    <property type="entry name" value="VACUOLAR PROTEIN SORTING 54"/>
    <property type="match status" value="1"/>
</dbReference>
<dbReference type="GO" id="GO:0015031">
    <property type="term" value="P:protein transport"/>
    <property type="evidence" value="ECO:0007669"/>
    <property type="project" value="UniProtKB-KW"/>
</dbReference>
<evidence type="ECO:0000256" key="6">
    <source>
        <dbReference type="ARBA" id="ARBA00023054"/>
    </source>
</evidence>
<feature type="region of interest" description="Disordered" evidence="7">
    <location>
        <begin position="1"/>
        <end position="32"/>
    </location>
</feature>
<dbReference type="Pfam" id="PF07928">
    <property type="entry name" value="Vps54"/>
    <property type="match status" value="1"/>
</dbReference>
<reference evidence="9" key="2">
    <citation type="submission" date="2021-01" db="UniProtKB">
        <authorList>
            <consortium name="EnsemblPlants"/>
        </authorList>
    </citation>
    <scope>IDENTIFICATION</scope>
</reference>
<dbReference type="InterPro" id="IPR012501">
    <property type="entry name" value="Vps54_C"/>
</dbReference>
<dbReference type="GO" id="GO:0042147">
    <property type="term" value="P:retrograde transport, endosome to Golgi"/>
    <property type="evidence" value="ECO:0007669"/>
    <property type="project" value="InterPro"/>
</dbReference>
<dbReference type="PANTHER" id="PTHR12965:SF0">
    <property type="entry name" value="VACUOLAR PROTEIN SORTING-ASSOCIATED PROTEIN 54"/>
    <property type="match status" value="1"/>
</dbReference>
<name>A0A7N2R9V2_QUELO</name>
<dbReference type="FunCoup" id="A0A7N2R9V2">
    <property type="interactions" value="3626"/>
</dbReference>
<dbReference type="GO" id="GO:0019905">
    <property type="term" value="F:syntaxin binding"/>
    <property type="evidence" value="ECO:0007669"/>
    <property type="project" value="TreeGrafter"/>
</dbReference>
<evidence type="ECO:0000256" key="4">
    <source>
        <dbReference type="ARBA" id="ARBA00022927"/>
    </source>
</evidence>
<evidence type="ECO:0000313" key="9">
    <source>
        <dbReference type="EnsemblPlants" id="QL08p057617:mrna"/>
    </source>
</evidence>
<evidence type="ECO:0000256" key="3">
    <source>
        <dbReference type="ARBA" id="ARBA00022448"/>
    </source>
</evidence>
<evidence type="ECO:0000256" key="1">
    <source>
        <dbReference type="ARBA" id="ARBA00004601"/>
    </source>
</evidence>
<dbReference type="Gene3D" id="6.10.250.860">
    <property type="match status" value="1"/>
</dbReference>
<evidence type="ECO:0000256" key="5">
    <source>
        <dbReference type="ARBA" id="ARBA00023034"/>
    </source>
</evidence>
<keyword evidence="10" id="KW-1185">Reference proteome</keyword>
<protein>
    <recommendedName>
        <fullName evidence="8">Vacuolar protein sorting-associated protein 54 C-terminal domain-containing protein</fullName>
    </recommendedName>
</protein>
<evidence type="ECO:0000313" key="10">
    <source>
        <dbReference type="Proteomes" id="UP000594261"/>
    </source>
</evidence>
<keyword evidence="6" id="KW-0175">Coiled coil</keyword>
<comment type="similarity">
    <text evidence="2">Belongs to the VPS54 family.</text>
</comment>
<dbReference type="Proteomes" id="UP000594261">
    <property type="component" value="Chromosome 8"/>
</dbReference>
<feature type="compositionally biased region" description="Basic and acidic residues" evidence="7">
    <location>
        <begin position="1008"/>
        <end position="1017"/>
    </location>
</feature>
<evidence type="ECO:0000259" key="8">
    <source>
        <dbReference type="Pfam" id="PF07928"/>
    </source>
</evidence>
<sequence>MESQPSRQSGRYTFEEAISRESPTALTKSNSDAAAAASSQSLSSILNNPHVAKSDWWWYSSSSSSLAPPEFAPLISKASSELTRSDFSTYFSSISDTYNRFEDIRNHSTKDLESSASDSQGHGGEALVACLREVPALYFKEDFALEDGATFRAACPFSTAAENLVLQEKLTQYLDVVELHLVKEISLRSNSFFEAQRQLQDLNVEIVEGCSRIRELKETIRLLDVDLVDSARQVQHLNATRTNLLALHHKFNLILYVKQSLSALKLLVASGDCAGALDITDDLQNLVGNGCGGMDMKLPISSGELSPLNMERVKGSGVLKWIGDNTLKFLYLELYVCSANKVACISEVLWLQDGGNVRVWDLRFYRDFQDWELAASYSLLEFIQSHIPRDTGSDTLCWCLKGNGRGISGPLMDFYASGLRHSLGHARLGGRIVILLASLAWESYFEYLKFDSRLFDVDCDEPKFHLVRRANVCTPFSSGGLGIRKVRLFNEALLGKWLWRFGIEKDAIWRQVIGVKYGCVLGGWCTRSVFGPYGVVDHLFLHCPIAMDLRSMVLGLFGDGDELTGLHCFRHLRDNVAASIESINSILSAEFMRAAIQDSGNSDVVILSQVKARASIPTNGKDDDVNLDEEETTNFRDCLLPIIIGLLRTAQLPSVLRIYRDTLTADMKNAIKNAVAELLPVLLARSESEFSPGERTVDADGGGASLASKLRSLSSESFVQLLSAIFKIVRAHVVRAAEVKKAIEWIMKNLDGHYAAESVATAIALGAAAAETTEDHDDQGGSLLPFSSQRAARFSSFQGKANDAISPSNMSINFRLFGSARWASVRSDSVGLVSTDVLRENTEAVVAACDAAHGRWAKLLGVRALLHPRLRLQEFLCIYNITQEFITATEKIGGRRGFSIRGTLNSQAKAFLDFQHDSRMAKIRAVLDQETWVEVDVPDEFQAIVISLCSSEALISENLDHVQNNVETNHGEVIAFNDGSLVEDTAQGKPTPLAEAADKNKASLAHSNDSKMKEHGKSTSQTLSYKGVGYHMVNCGLILLKMLSEYIDMGNFLPLRSSEVVQRVVEILKFFNTRTCQLVLGAGAMQVSGLKSITSKHLALASQVISFIYAIIPDIRRILFLKVPETQKELLLSEIDRVAQDFKVHRDEIHTKLVQIMRERLLVHVRGLPQIVEGWNRPEDADAQPSQFARSLTKEIGFLQRVLSRILHDVDVQEIFRQVVIIVHSQVSEAFSRLEISTPQAKDRLYRDVKHILGCIRSLPSDDLSRSSTPNWGQLDEFLEQRFGTKAG</sequence>
<feature type="domain" description="Vacuolar protein sorting-associated protein 54 C-terminal" evidence="8">
    <location>
        <begin position="1030"/>
        <end position="1160"/>
    </location>
</feature>
<organism evidence="9 10">
    <name type="scientific">Quercus lobata</name>
    <name type="common">Valley oak</name>
    <dbReference type="NCBI Taxonomy" id="97700"/>
    <lineage>
        <taxon>Eukaryota</taxon>
        <taxon>Viridiplantae</taxon>
        <taxon>Streptophyta</taxon>
        <taxon>Embryophyta</taxon>
        <taxon>Tracheophyta</taxon>
        <taxon>Spermatophyta</taxon>
        <taxon>Magnoliopsida</taxon>
        <taxon>eudicotyledons</taxon>
        <taxon>Gunneridae</taxon>
        <taxon>Pentapetalae</taxon>
        <taxon>rosids</taxon>
        <taxon>fabids</taxon>
        <taxon>Fagales</taxon>
        <taxon>Fagaceae</taxon>
        <taxon>Quercus</taxon>
    </lineage>
</organism>
<dbReference type="GO" id="GO:0006896">
    <property type="term" value="P:Golgi to vacuole transport"/>
    <property type="evidence" value="ECO:0007669"/>
    <property type="project" value="TreeGrafter"/>
</dbReference>
<reference evidence="9 10" key="1">
    <citation type="journal article" date="2016" name="G3 (Bethesda)">
        <title>First Draft Assembly and Annotation of the Genome of a California Endemic Oak Quercus lobata Nee (Fagaceae).</title>
        <authorList>
            <person name="Sork V.L."/>
            <person name="Fitz-Gibbon S.T."/>
            <person name="Puiu D."/>
            <person name="Crepeau M."/>
            <person name="Gugger P.F."/>
            <person name="Sherman R."/>
            <person name="Stevens K."/>
            <person name="Langley C.H."/>
            <person name="Pellegrini M."/>
            <person name="Salzberg S.L."/>
        </authorList>
    </citation>
    <scope>NUCLEOTIDE SEQUENCE [LARGE SCALE GENOMIC DNA]</scope>
    <source>
        <strain evidence="9 10">cv. SW786</strain>
    </source>
</reference>
<proteinExistence type="inferred from homology"/>
<dbReference type="Gramene" id="QL08p057617:mrna">
    <property type="protein sequence ID" value="QL08p057617:mrna"/>
    <property type="gene ID" value="QL08p057617"/>
</dbReference>